<dbReference type="OrthoDB" id="6151612at2759"/>
<feature type="transmembrane region" description="Helical" evidence="2">
    <location>
        <begin position="12"/>
        <end position="36"/>
    </location>
</feature>
<evidence type="ECO:0000256" key="2">
    <source>
        <dbReference type="SAM" id="Phobius"/>
    </source>
</evidence>
<dbReference type="KEGG" id="cvn:111132048"/>
<feature type="compositionally biased region" description="Basic residues" evidence="1">
    <location>
        <begin position="110"/>
        <end position="129"/>
    </location>
</feature>
<protein>
    <submittedName>
        <fullName evidence="4">Uncharacterized protein LOC111132048</fullName>
    </submittedName>
</protein>
<keyword evidence="2" id="KW-1133">Transmembrane helix</keyword>
<dbReference type="RefSeq" id="XP_022335394.1">
    <property type="nucleotide sequence ID" value="XM_022479686.1"/>
</dbReference>
<dbReference type="Proteomes" id="UP000694844">
    <property type="component" value="Chromosome 5"/>
</dbReference>
<organism evidence="3 4">
    <name type="scientific">Crassostrea virginica</name>
    <name type="common">Eastern oyster</name>
    <dbReference type="NCBI Taxonomy" id="6565"/>
    <lineage>
        <taxon>Eukaryota</taxon>
        <taxon>Metazoa</taxon>
        <taxon>Spiralia</taxon>
        <taxon>Lophotrochozoa</taxon>
        <taxon>Mollusca</taxon>
        <taxon>Bivalvia</taxon>
        <taxon>Autobranchia</taxon>
        <taxon>Pteriomorphia</taxon>
        <taxon>Ostreida</taxon>
        <taxon>Ostreoidea</taxon>
        <taxon>Ostreidae</taxon>
        <taxon>Crassostrea</taxon>
    </lineage>
</organism>
<keyword evidence="3" id="KW-1185">Reference proteome</keyword>
<feature type="compositionally biased region" description="Polar residues" evidence="1">
    <location>
        <begin position="95"/>
        <end position="109"/>
    </location>
</feature>
<dbReference type="AlphaFoldDB" id="A0A8B8E6T0"/>
<evidence type="ECO:0000313" key="4">
    <source>
        <dbReference type="RefSeq" id="XP_022335394.1"/>
    </source>
</evidence>
<dbReference type="GeneID" id="111132048"/>
<feature type="compositionally biased region" description="Basic and acidic residues" evidence="1">
    <location>
        <begin position="136"/>
        <end position="147"/>
    </location>
</feature>
<proteinExistence type="predicted"/>
<evidence type="ECO:0000256" key="1">
    <source>
        <dbReference type="SAM" id="MobiDB-lite"/>
    </source>
</evidence>
<keyword evidence="2" id="KW-0472">Membrane</keyword>
<reference evidence="4" key="1">
    <citation type="submission" date="2025-08" db="UniProtKB">
        <authorList>
            <consortium name="RefSeq"/>
        </authorList>
    </citation>
    <scope>IDENTIFICATION</scope>
    <source>
        <tissue evidence="4">Whole sample</tissue>
    </source>
</reference>
<feature type="region of interest" description="Disordered" evidence="1">
    <location>
        <begin position="44"/>
        <end position="170"/>
    </location>
</feature>
<feature type="compositionally biased region" description="Basic and acidic residues" evidence="1">
    <location>
        <begin position="161"/>
        <end position="170"/>
    </location>
</feature>
<name>A0A8B8E6T0_CRAVI</name>
<sequence>MSVTASGLEKYVLVSIIVGSTMLVICSWLITDFCLFHRNKMKHKEKKAATAQTKKPKRLQMHHVSMQRATTSVSGVQEHPTGGSAQEKSLLFVPQFQNSLSPSTENTVSPRHHKLKKKLKSQAKQHLHSPRNLQRKSSEERGSFKLSEDEESDLFPVSNDGKTDEKEENK</sequence>
<keyword evidence="2" id="KW-0812">Transmembrane</keyword>
<gene>
    <name evidence="4" type="primary">LOC111132048</name>
</gene>
<accession>A0A8B8E6T0</accession>
<evidence type="ECO:0000313" key="3">
    <source>
        <dbReference type="Proteomes" id="UP000694844"/>
    </source>
</evidence>